<name>A0A327ZZJ1_9STAP</name>
<evidence type="ECO:0000313" key="8">
    <source>
        <dbReference type="Proteomes" id="UP000249579"/>
    </source>
</evidence>
<dbReference type="CDD" id="cd06165">
    <property type="entry name" value="Sortase_A"/>
    <property type="match status" value="1"/>
</dbReference>
<accession>A0A327ZZJ1</accession>
<evidence type="ECO:0000313" key="7">
    <source>
        <dbReference type="EMBL" id="RAK47675.1"/>
    </source>
</evidence>
<organism evidence="7 8">
    <name type="scientific">Macrococcoides bohemicum</name>
    <dbReference type="NCBI Taxonomy" id="1903056"/>
    <lineage>
        <taxon>Bacteria</taxon>
        <taxon>Bacillati</taxon>
        <taxon>Bacillota</taxon>
        <taxon>Bacilli</taxon>
        <taxon>Bacillales</taxon>
        <taxon>Staphylococcaceae</taxon>
        <taxon>Macrococcoides</taxon>
    </lineage>
</organism>
<dbReference type="GO" id="GO:0008234">
    <property type="term" value="F:cysteine-type peptidase activity"/>
    <property type="evidence" value="ECO:0007669"/>
    <property type="project" value="UniProtKB-KW"/>
</dbReference>
<dbReference type="EMBL" id="PZJG01000031">
    <property type="protein sequence ID" value="RAK47675.1"/>
    <property type="molecule type" value="Genomic_DNA"/>
</dbReference>
<geneLocation type="plasmid" evidence="8">
    <name>pzkmb2</name>
</geneLocation>
<evidence type="ECO:0008006" key="9">
    <source>
        <dbReference type="Google" id="ProtNLM"/>
    </source>
</evidence>
<keyword evidence="2" id="KW-0378">Hydrolase</keyword>
<feature type="active site" description="Acyl-thioester intermediate" evidence="4">
    <location>
        <position position="228"/>
    </location>
</feature>
<keyword evidence="3" id="KW-0788">Thiol protease</keyword>
<gene>
    <name evidence="7" type="ORF">BHX94_12530</name>
</gene>
<evidence type="ECO:0000256" key="5">
    <source>
        <dbReference type="SAM" id="Coils"/>
    </source>
</evidence>
<evidence type="ECO:0000256" key="4">
    <source>
        <dbReference type="PIRSR" id="PIRSR605754-1"/>
    </source>
</evidence>
<dbReference type="NCBIfam" id="TIGR01076">
    <property type="entry name" value="sortase_fam"/>
    <property type="match status" value="1"/>
</dbReference>
<keyword evidence="1" id="KW-0645">Protease</keyword>
<dbReference type="SUPFAM" id="SSF63817">
    <property type="entry name" value="Sortase"/>
    <property type="match status" value="1"/>
</dbReference>
<dbReference type="InterPro" id="IPR005754">
    <property type="entry name" value="Sortase"/>
</dbReference>
<keyword evidence="6" id="KW-1133">Transmembrane helix</keyword>
<evidence type="ECO:0000256" key="2">
    <source>
        <dbReference type="ARBA" id="ARBA00022801"/>
    </source>
</evidence>
<dbReference type="AlphaFoldDB" id="A0A327ZZJ1"/>
<keyword evidence="6" id="KW-0812">Transmembrane</keyword>
<feature type="transmembrane region" description="Helical" evidence="6">
    <location>
        <begin position="20"/>
        <end position="42"/>
    </location>
</feature>
<dbReference type="RefSeq" id="WP_111744474.1">
    <property type="nucleotide sequence ID" value="NZ_CM009973.1"/>
</dbReference>
<dbReference type="Pfam" id="PF04203">
    <property type="entry name" value="Sortase"/>
    <property type="match status" value="1"/>
</dbReference>
<protein>
    <recommendedName>
        <fullName evidence="9">Class A sortase</fullName>
    </recommendedName>
</protein>
<comment type="caution">
    <text evidence="7">The sequence shown here is derived from an EMBL/GenBank/DDBJ whole genome shotgun (WGS) entry which is preliminary data.</text>
</comment>
<dbReference type="Proteomes" id="UP000249579">
    <property type="component" value="Plasmid pZKMB2"/>
</dbReference>
<keyword evidence="7" id="KW-0614">Plasmid</keyword>
<keyword evidence="5" id="KW-0175">Coiled coil</keyword>
<dbReference type="Gene3D" id="2.40.260.10">
    <property type="entry name" value="Sortase"/>
    <property type="match status" value="1"/>
</dbReference>
<keyword evidence="6" id="KW-0472">Membrane</keyword>
<feature type="active site" description="Proton donor/acceptor" evidence="4">
    <location>
        <position position="166"/>
    </location>
</feature>
<reference evidence="7 8" key="1">
    <citation type="journal article" date="2018" name="Front. Microbiol.">
        <title>Description and Comparative Genomics of Macrococcus caseolyticus subsp. hominis subsp. nov., Macrococcus goetzii sp. nov., Macrococcus epidermidis sp. nov., and Macrococcus bohemicus sp. nov., Novel Macrococci From Human Clinical Material With Virulence Potential and Suspected Uptake of Foreign DNA by Natural Transformation.</title>
        <authorList>
            <person name="Maslanova I."/>
            <person name="Wertheimer Z."/>
            <person name="Sedlacek I."/>
            <person name="Svec P."/>
            <person name="Indrakova A."/>
            <person name="Kovarovic V."/>
            <person name="Schumann P."/>
            <person name="Sproer C."/>
            <person name="Kralova S."/>
            <person name="Sedo O."/>
            <person name="Kristofova L."/>
            <person name="Vrbovska V."/>
            <person name="Fuzik T."/>
            <person name="Petras P."/>
            <person name="Zdrahal Z."/>
            <person name="Ruzickova V."/>
            <person name="Doskar J."/>
            <person name="Pantucek R."/>
        </authorList>
    </citation>
    <scope>NUCLEOTIDE SEQUENCE [LARGE SCALE GENOMIC DNA]</scope>
    <source>
        <strain evidence="7 8">03/115</strain>
        <plasmid evidence="7">pZKMB2</plasmid>
    </source>
</reference>
<proteinExistence type="predicted"/>
<dbReference type="GO" id="GO:0006508">
    <property type="term" value="P:proteolysis"/>
    <property type="evidence" value="ECO:0007669"/>
    <property type="project" value="UniProtKB-KW"/>
</dbReference>
<evidence type="ECO:0000256" key="6">
    <source>
        <dbReference type="SAM" id="Phobius"/>
    </source>
</evidence>
<sequence>MTILEKQREMYSYKKAKQRLVKIMFICIMLLGLTICLAPYTIEHYIMPHAIDKANASVNQLDANKIEENQKRIQETLKNLGDANYGEATSYDKNLSYDADTIRSVDRVPIDVKINQDYVIGKLYVPNVELNIAVLEGLTNQNLDVASGTMKPNQKMGEGNFAIAGHHMIDYNSLFTPVSRMKEYDEIYLSDKRYVYEYVTTKVSVVSENNGNVVDDVPGENLITLVTCSNPKGTERVVVRGKLLKKYKVTDASEDVKNAILN</sequence>
<evidence type="ECO:0000256" key="3">
    <source>
        <dbReference type="ARBA" id="ARBA00022807"/>
    </source>
</evidence>
<dbReference type="InterPro" id="IPR042007">
    <property type="entry name" value="Sortase_A"/>
</dbReference>
<evidence type="ECO:0000256" key="1">
    <source>
        <dbReference type="ARBA" id="ARBA00022670"/>
    </source>
</evidence>
<dbReference type="InterPro" id="IPR023365">
    <property type="entry name" value="Sortase_dom-sf"/>
</dbReference>
<feature type="coiled-coil region" evidence="5">
    <location>
        <begin position="51"/>
        <end position="83"/>
    </location>
</feature>
<dbReference type="OrthoDB" id="1648028at2"/>